<reference evidence="4 5" key="1">
    <citation type="journal article" date="2023" name="Hortic Res">
        <title>Pangenome of water caltrop reveals structural variations and asymmetric subgenome divergence after allopolyploidization.</title>
        <authorList>
            <person name="Zhang X."/>
            <person name="Chen Y."/>
            <person name="Wang L."/>
            <person name="Yuan Y."/>
            <person name="Fang M."/>
            <person name="Shi L."/>
            <person name="Lu R."/>
            <person name="Comes H.P."/>
            <person name="Ma Y."/>
            <person name="Chen Y."/>
            <person name="Huang G."/>
            <person name="Zhou Y."/>
            <person name="Zheng Z."/>
            <person name="Qiu Y."/>
        </authorList>
    </citation>
    <scope>NUCLEOTIDE SEQUENCE [LARGE SCALE GENOMIC DNA]</scope>
    <source>
        <tissue evidence="4">Roots</tissue>
    </source>
</reference>
<dbReference type="AlphaFoldDB" id="A0AAN7GWH8"/>
<feature type="compositionally biased region" description="Basic and acidic residues" evidence="2">
    <location>
        <begin position="54"/>
        <end position="64"/>
    </location>
</feature>
<evidence type="ECO:0000313" key="4">
    <source>
        <dbReference type="EMBL" id="KAK4744207.1"/>
    </source>
</evidence>
<dbReference type="PANTHER" id="PTHR47329:SF1">
    <property type="entry name" value="OS05G0129900 PROTEIN"/>
    <property type="match status" value="1"/>
</dbReference>
<accession>A0AAN7GWH8</accession>
<evidence type="ECO:0000259" key="3">
    <source>
        <dbReference type="Pfam" id="PF13877"/>
    </source>
</evidence>
<feature type="repeat" description="TPR" evidence="1">
    <location>
        <begin position="101"/>
        <end position="134"/>
    </location>
</feature>
<evidence type="ECO:0000256" key="1">
    <source>
        <dbReference type="PROSITE-ProRule" id="PRU00339"/>
    </source>
</evidence>
<feature type="domain" description="RNA-polymerase II-associated protein 3-like C-terminal" evidence="3">
    <location>
        <begin position="350"/>
        <end position="470"/>
    </location>
</feature>
<dbReference type="Pfam" id="PF13877">
    <property type="entry name" value="RPAP3_C"/>
    <property type="match status" value="1"/>
</dbReference>
<keyword evidence="5" id="KW-1185">Reference proteome</keyword>
<feature type="compositionally biased region" description="Polar residues" evidence="2">
    <location>
        <begin position="296"/>
        <end position="314"/>
    </location>
</feature>
<dbReference type="PANTHER" id="PTHR47329">
    <property type="entry name" value="OS05G0129900 PROTEIN"/>
    <property type="match status" value="1"/>
</dbReference>
<comment type="caution">
    <text evidence="4">The sequence shown here is derived from an EMBL/GenBank/DDBJ whole genome shotgun (WGS) entry which is preliminary data.</text>
</comment>
<dbReference type="Pfam" id="PF00515">
    <property type="entry name" value="TPR_1"/>
    <property type="match status" value="2"/>
</dbReference>
<dbReference type="InterPro" id="IPR025986">
    <property type="entry name" value="RPAP3-like_C"/>
</dbReference>
<feature type="region of interest" description="Disordered" evidence="2">
    <location>
        <begin position="296"/>
        <end position="318"/>
    </location>
</feature>
<dbReference type="PROSITE" id="PS50005">
    <property type="entry name" value="TPR"/>
    <property type="match status" value="2"/>
</dbReference>
<dbReference type="SUPFAM" id="SSF48452">
    <property type="entry name" value="TPR-like"/>
    <property type="match status" value="1"/>
</dbReference>
<dbReference type="Gene3D" id="1.25.40.10">
    <property type="entry name" value="Tetratricopeptide repeat domain"/>
    <property type="match status" value="1"/>
</dbReference>
<organism evidence="4 5">
    <name type="scientific">Trapa incisa</name>
    <dbReference type="NCBI Taxonomy" id="236973"/>
    <lineage>
        <taxon>Eukaryota</taxon>
        <taxon>Viridiplantae</taxon>
        <taxon>Streptophyta</taxon>
        <taxon>Embryophyta</taxon>
        <taxon>Tracheophyta</taxon>
        <taxon>Spermatophyta</taxon>
        <taxon>Magnoliopsida</taxon>
        <taxon>eudicotyledons</taxon>
        <taxon>Gunneridae</taxon>
        <taxon>Pentapetalae</taxon>
        <taxon>rosids</taxon>
        <taxon>malvids</taxon>
        <taxon>Myrtales</taxon>
        <taxon>Lythraceae</taxon>
        <taxon>Trapa</taxon>
    </lineage>
</organism>
<protein>
    <recommendedName>
        <fullName evidence="3">RNA-polymerase II-associated protein 3-like C-terminal domain-containing protein</fullName>
    </recommendedName>
</protein>
<sequence>MAPPTKHGTDRSLDFQGFLNNLQDWEHSLKDQDKKRKSQEPHKASSSARTGGVGEDRKLDKDQSKVGAGKRNLEEFDYSNSINFPSHPFSTFLTDESAPDATSEKELGNEFFKQKKYNEAIDCYSRSIAFSPTAVAYANRGMAYLKIKRYREAEDDCTEALNLDDYYIKAYSRRATARKELGKFKESFEDAEFALRLEPNNQEIKKQYTECKDLYEKEILKKASGTLQRSVDCVQKAGKPRDGQHDSLTTSGGQKMGASTVQVHSKKNAAAVSSKPSTIIEEVKTKRMASNSEMNLKVDSSGQYEDPSSASYNLKRNGRTERQHLKASMQDLANRASSQAMLEAAKNLAPPKSAYQFEINWRGFSGDRSLQAQLLKVIPPSSLPQIFKNALSAPLLNDIIKCVSTIFRLVHHSLSFYLYIHFLSMLSSAHYQSIYIFCSQDMKLAVSYLDHLTKVPRFDMLVAGLSSAEKSELVKIWDEMLCSEATSMETAEILNSLRSKYGLTH</sequence>
<dbReference type="Proteomes" id="UP001345219">
    <property type="component" value="Chromosome 9"/>
</dbReference>
<dbReference type="InterPro" id="IPR019734">
    <property type="entry name" value="TPR_rpt"/>
</dbReference>
<keyword evidence="1" id="KW-0802">TPR repeat</keyword>
<evidence type="ECO:0000256" key="2">
    <source>
        <dbReference type="SAM" id="MobiDB-lite"/>
    </source>
</evidence>
<feature type="region of interest" description="Disordered" evidence="2">
    <location>
        <begin position="24"/>
        <end position="72"/>
    </location>
</feature>
<feature type="repeat" description="TPR" evidence="1">
    <location>
        <begin position="168"/>
        <end position="201"/>
    </location>
</feature>
<evidence type="ECO:0000313" key="5">
    <source>
        <dbReference type="Proteomes" id="UP001345219"/>
    </source>
</evidence>
<proteinExistence type="predicted"/>
<name>A0AAN7GWH8_9MYRT</name>
<dbReference type="SMART" id="SM00028">
    <property type="entry name" value="TPR"/>
    <property type="match status" value="3"/>
</dbReference>
<feature type="compositionally biased region" description="Basic and acidic residues" evidence="2">
    <location>
        <begin position="24"/>
        <end position="43"/>
    </location>
</feature>
<dbReference type="InterPro" id="IPR011990">
    <property type="entry name" value="TPR-like_helical_dom_sf"/>
</dbReference>
<gene>
    <name evidence="4" type="ORF">SAY87_010519</name>
</gene>
<dbReference type="EMBL" id="JAXIOK010000022">
    <property type="protein sequence ID" value="KAK4744207.1"/>
    <property type="molecule type" value="Genomic_DNA"/>
</dbReference>